<dbReference type="RefSeq" id="WP_181616100.1">
    <property type="nucleotide sequence ID" value="NZ_BAABAM010000013.1"/>
</dbReference>
<dbReference type="Proteomes" id="UP000530928">
    <property type="component" value="Unassembled WGS sequence"/>
</dbReference>
<evidence type="ECO:0000313" key="1">
    <source>
        <dbReference type="EMBL" id="MBA2897392.1"/>
    </source>
</evidence>
<protein>
    <recommendedName>
        <fullName evidence="3">DUF3168 domain-containing protein</fullName>
    </recommendedName>
</protein>
<evidence type="ECO:0008006" key="3">
    <source>
        <dbReference type="Google" id="ProtNLM"/>
    </source>
</evidence>
<keyword evidence="2" id="KW-1185">Reference proteome</keyword>
<proteinExistence type="predicted"/>
<organism evidence="1 2">
    <name type="scientific">Nonomuraea soli</name>
    <dbReference type="NCBI Taxonomy" id="1032476"/>
    <lineage>
        <taxon>Bacteria</taxon>
        <taxon>Bacillati</taxon>
        <taxon>Actinomycetota</taxon>
        <taxon>Actinomycetes</taxon>
        <taxon>Streptosporangiales</taxon>
        <taxon>Streptosporangiaceae</taxon>
        <taxon>Nonomuraea</taxon>
    </lineage>
</organism>
<dbReference type="EMBL" id="JACDUR010000011">
    <property type="protein sequence ID" value="MBA2897392.1"/>
    <property type="molecule type" value="Genomic_DNA"/>
</dbReference>
<gene>
    <name evidence="1" type="ORF">HNR30_008790</name>
</gene>
<name>A0A7W0CU43_9ACTN</name>
<sequence length="145" mass="15508">MTATNAVVIKRALLTLIEGLALGDVQVGYGPPANPERDFVYLGGLRGPLTPLTFRAGGRLPREEQLTLDLHLVVTRPGGTEEETETAAADLITPILEAVSAEPTLGATPGLLSIVPSRLELQSGRDDDACSTWLTLTWTIRSYVK</sequence>
<accession>A0A7W0CU43</accession>
<dbReference type="AlphaFoldDB" id="A0A7W0CU43"/>
<comment type="caution">
    <text evidence="1">The sequence shown here is derived from an EMBL/GenBank/DDBJ whole genome shotgun (WGS) entry which is preliminary data.</text>
</comment>
<evidence type="ECO:0000313" key="2">
    <source>
        <dbReference type="Proteomes" id="UP000530928"/>
    </source>
</evidence>
<reference evidence="1 2" key="1">
    <citation type="submission" date="2020-07" db="EMBL/GenBank/DDBJ databases">
        <title>Genomic Encyclopedia of Type Strains, Phase IV (KMG-IV): sequencing the most valuable type-strain genomes for metagenomic binning, comparative biology and taxonomic classification.</title>
        <authorList>
            <person name="Goeker M."/>
        </authorList>
    </citation>
    <scope>NUCLEOTIDE SEQUENCE [LARGE SCALE GENOMIC DNA]</scope>
    <source>
        <strain evidence="1 2">DSM 45533</strain>
    </source>
</reference>